<name>A0A8H6VCK7_9PEZI</name>
<reference evidence="1" key="1">
    <citation type="submission" date="2020-04" db="EMBL/GenBank/DDBJ databases">
        <title>Draft genome resource of the tomato pathogen Pseudocercospora fuligena.</title>
        <authorList>
            <person name="Zaccaron A."/>
        </authorList>
    </citation>
    <scope>NUCLEOTIDE SEQUENCE</scope>
    <source>
        <strain evidence="1">PF001</strain>
    </source>
</reference>
<accession>A0A8H6VCK7</accession>
<dbReference type="AlphaFoldDB" id="A0A8H6VCK7"/>
<dbReference type="EMBL" id="JABCIY010000231">
    <property type="protein sequence ID" value="KAF7187303.1"/>
    <property type="molecule type" value="Genomic_DNA"/>
</dbReference>
<evidence type="ECO:0000313" key="1">
    <source>
        <dbReference type="EMBL" id="KAF7187303.1"/>
    </source>
</evidence>
<keyword evidence="2" id="KW-1185">Reference proteome</keyword>
<organism evidence="1 2">
    <name type="scientific">Pseudocercospora fuligena</name>
    <dbReference type="NCBI Taxonomy" id="685502"/>
    <lineage>
        <taxon>Eukaryota</taxon>
        <taxon>Fungi</taxon>
        <taxon>Dikarya</taxon>
        <taxon>Ascomycota</taxon>
        <taxon>Pezizomycotina</taxon>
        <taxon>Dothideomycetes</taxon>
        <taxon>Dothideomycetidae</taxon>
        <taxon>Mycosphaerellales</taxon>
        <taxon>Mycosphaerellaceae</taxon>
        <taxon>Pseudocercospora</taxon>
    </lineage>
</organism>
<protein>
    <submittedName>
        <fullName evidence="1">Uncharacterized protein</fullName>
    </submittedName>
</protein>
<sequence length="123" mass="13480">MAHSCEQSPTADLDCQSKGFDNRWMNVQSSNYLQAVHSTTLPAGRPRTIETFDDAALDCWMPQPLEHLMNAYPVTNMPSSKISELAAIDARHISNTSWSWNPLDPGAVCTAAIANPSADFAAW</sequence>
<gene>
    <name evidence="1" type="ORF">HII31_11391</name>
</gene>
<dbReference type="Proteomes" id="UP000660729">
    <property type="component" value="Unassembled WGS sequence"/>
</dbReference>
<proteinExistence type="predicted"/>
<evidence type="ECO:0000313" key="2">
    <source>
        <dbReference type="Proteomes" id="UP000660729"/>
    </source>
</evidence>
<comment type="caution">
    <text evidence="1">The sequence shown here is derived from an EMBL/GenBank/DDBJ whole genome shotgun (WGS) entry which is preliminary data.</text>
</comment>